<dbReference type="SMART" id="SM00530">
    <property type="entry name" value="HTH_XRE"/>
    <property type="match status" value="1"/>
</dbReference>
<protein>
    <submittedName>
        <fullName evidence="3">RICIN domain-containing protein</fullName>
    </submittedName>
</protein>
<organism evidence="3 4">
    <name type="scientific">Streptomyces katrae</name>
    <dbReference type="NCBI Taxonomy" id="68223"/>
    <lineage>
        <taxon>Bacteria</taxon>
        <taxon>Bacillati</taxon>
        <taxon>Actinomycetota</taxon>
        <taxon>Actinomycetes</taxon>
        <taxon>Kitasatosporales</taxon>
        <taxon>Streptomycetaceae</taxon>
        <taxon>Streptomyces</taxon>
    </lineage>
</organism>
<dbReference type="EMBL" id="JASITI010000012">
    <property type="protein sequence ID" value="MDK9496359.1"/>
    <property type="molecule type" value="Genomic_DNA"/>
</dbReference>
<reference evidence="3 4" key="1">
    <citation type="submission" date="2023-05" db="EMBL/GenBank/DDBJ databases">
        <title>Sequencing and Assembly of Streptomyces sp. NP73.</title>
        <authorList>
            <person name="Konwar A.N."/>
            <person name="Saikia K."/>
            <person name="Thakur D."/>
        </authorList>
    </citation>
    <scope>NUCLEOTIDE SEQUENCE [LARGE SCALE GENOMIC DNA]</scope>
    <source>
        <strain evidence="3 4">NP73</strain>
    </source>
</reference>
<dbReference type="Gene3D" id="1.10.260.40">
    <property type="entry name" value="lambda repressor-like DNA-binding domains"/>
    <property type="match status" value="1"/>
</dbReference>
<dbReference type="PROSITE" id="PS50943">
    <property type="entry name" value="HTH_CROC1"/>
    <property type="match status" value="1"/>
</dbReference>
<dbReference type="InterPro" id="IPR035992">
    <property type="entry name" value="Ricin_B-like_lectins"/>
</dbReference>
<dbReference type="Gene3D" id="2.80.10.50">
    <property type="match status" value="1"/>
</dbReference>
<evidence type="ECO:0000313" key="4">
    <source>
        <dbReference type="Proteomes" id="UP001223390"/>
    </source>
</evidence>
<dbReference type="Pfam" id="PF00652">
    <property type="entry name" value="Ricin_B_lectin"/>
    <property type="match status" value="1"/>
</dbReference>
<dbReference type="PROSITE" id="PS50231">
    <property type="entry name" value="RICIN_B_LECTIN"/>
    <property type="match status" value="1"/>
</dbReference>
<dbReference type="InterPro" id="IPR001387">
    <property type="entry name" value="Cro/C1-type_HTH"/>
</dbReference>
<gene>
    <name evidence="3" type="ORF">QEZ40_000893</name>
</gene>
<name>A0ABT7GRX3_9ACTN</name>
<feature type="compositionally biased region" description="Basic and acidic residues" evidence="1">
    <location>
        <begin position="248"/>
        <end position="259"/>
    </location>
</feature>
<dbReference type="CDD" id="cd00093">
    <property type="entry name" value="HTH_XRE"/>
    <property type="match status" value="1"/>
</dbReference>
<feature type="domain" description="HTH cro/C1-type" evidence="2">
    <location>
        <begin position="17"/>
        <end position="71"/>
    </location>
</feature>
<dbReference type="InterPro" id="IPR010982">
    <property type="entry name" value="Lambda_DNA-bd_dom_sf"/>
</dbReference>
<feature type="region of interest" description="Disordered" evidence="1">
    <location>
        <begin position="234"/>
        <end position="259"/>
    </location>
</feature>
<evidence type="ECO:0000259" key="2">
    <source>
        <dbReference type="PROSITE" id="PS50943"/>
    </source>
</evidence>
<dbReference type="RefSeq" id="WP_285341908.1">
    <property type="nucleotide sequence ID" value="NZ_JASITI010000012.1"/>
</dbReference>
<proteinExistence type="predicted"/>
<dbReference type="CDD" id="cd23415">
    <property type="entry name" value="beta-trefoil_Ricin_AH"/>
    <property type="match status" value="1"/>
</dbReference>
<keyword evidence="4" id="KW-1185">Reference proteome</keyword>
<dbReference type="Proteomes" id="UP001223390">
    <property type="component" value="Unassembled WGS sequence"/>
</dbReference>
<sequence>MADVDGRSPGQQLGGALRALQQRSGRTLRSLESEVMISDSSLSRYLRGSTVPPWNTVRDLCRALGADPAEYRALWEAADRSQPAPPPAPPAPAAPWWRARWTWPAGAGLAGLLLGAGLCRLFLTPPDPAPAEPRAAAASNDMIRTFVNRSTGSCLDHSLDQGLRSFPPNGMSYQRWTFHPLPDGTGTLRNHATGACLEGDDTGLTARACGKSPSQKWKVTAWADASVEVRSAGTGQCLDDGPGGLRARPCDRSDRQKWG</sequence>
<accession>A0ABT7GRX3</accession>
<dbReference type="SUPFAM" id="SSF47413">
    <property type="entry name" value="lambda repressor-like DNA-binding domains"/>
    <property type="match status" value="1"/>
</dbReference>
<dbReference type="InterPro" id="IPR000772">
    <property type="entry name" value="Ricin_B_lectin"/>
</dbReference>
<dbReference type="SUPFAM" id="SSF50370">
    <property type="entry name" value="Ricin B-like lectins"/>
    <property type="match status" value="1"/>
</dbReference>
<dbReference type="Pfam" id="PF13560">
    <property type="entry name" value="HTH_31"/>
    <property type="match status" value="1"/>
</dbReference>
<comment type="caution">
    <text evidence="3">The sequence shown here is derived from an EMBL/GenBank/DDBJ whole genome shotgun (WGS) entry which is preliminary data.</text>
</comment>
<evidence type="ECO:0000256" key="1">
    <source>
        <dbReference type="SAM" id="MobiDB-lite"/>
    </source>
</evidence>
<evidence type="ECO:0000313" key="3">
    <source>
        <dbReference type="EMBL" id="MDK9496359.1"/>
    </source>
</evidence>